<gene>
    <name evidence="2" type="ORF">MTP13_05520</name>
</gene>
<evidence type="ECO:0000313" key="2">
    <source>
        <dbReference type="EMBL" id="UOE27242.1"/>
    </source>
</evidence>
<dbReference type="RefSeq" id="WP_243570087.1">
    <property type="nucleotide sequence ID" value="NZ_BAAARD010000002.1"/>
</dbReference>
<evidence type="ECO:0000313" key="3">
    <source>
        <dbReference type="Proteomes" id="UP000831304"/>
    </source>
</evidence>
<keyword evidence="1" id="KW-1133">Transmembrane helix</keyword>
<accession>A0ABY4AVM2</accession>
<dbReference type="Proteomes" id="UP000831304">
    <property type="component" value="Chromosome"/>
</dbReference>
<keyword evidence="1" id="KW-0812">Transmembrane</keyword>
<protein>
    <submittedName>
        <fullName evidence="2">Uncharacterized protein</fullName>
    </submittedName>
</protein>
<proteinExistence type="predicted"/>
<evidence type="ECO:0000256" key="1">
    <source>
        <dbReference type="SAM" id="Phobius"/>
    </source>
</evidence>
<feature type="transmembrane region" description="Helical" evidence="1">
    <location>
        <begin position="72"/>
        <end position="94"/>
    </location>
</feature>
<reference evidence="2 3" key="1">
    <citation type="submission" date="2022-03" db="EMBL/GenBank/DDBJ databases">
        <title>Agromyces sp. isolated from the gut of P. brevitarsis seulensis larvae.</title>
        <authorList>
            <person name="Won M."/>
            <person name="Kwon S.-W."/>
        </authorList>
    </citation>
    <scope>NUCLEOTIDE SEQUENCE [LARGE SCALE GENOMIC DNA]</scope>
    <source>
        <strain evidence="2 3">KACC 16215</strain>
    </source>
</reference>
<keyword evidence="3" id="KW-1185">Reference proteome</keyword>
<dbReference type="EMBL" id="CP094533">
    <property type="protein sequence ID" value="UOE27242.1"/>
    <property type="molecule type" value="Genomic_DNA"/>
</dbReference>
<name>A0ABY4AVM2_9MICO</name>
<sequence>MPTTRAAQPATGVVHLVERLDDVTGATAPLALRLPRRLGTPGRLAFAAAAVVATAVVSWGIVLLWTEETPGWWFSLLFSVLLGAMGLVPWFLLAGSIGAAREDREAQAAWSAARGSATSTAGRVVARRTQLAEEGTPTSFELDVELADGSRLTAEWRLERAAERLLQSQVPGVGAVVRVWRAAGMPEAPVVVEVADPSVVG</sequence>
<organism evidence="2 3">
    <name type="scientific">Agromyces soli</name>
    <dbReference type="NCBI Taxonomy" id="659012"/>
    <lineage>
        <taxon>Bacteria</taxon>
        <taxon>Bacillati</taxon>
        <taxon>Actinomycetota</taxon>
        <taxon>Actinomycetes</taxon>
        <taxon>Micrococcales</taxon>
        <taxon>Microbacteriaceae</taxon>
        <taxon>Agromyces</taxon>
    </lineage>
</organism>
<keyword evidence="1" id="KW-0472">Membrane</keyword>
<feature type="transmembrane region" description="Helical" evidence="1">
    <location>
        <begin position="44"/>
        <end position="66"/>
    </location>
</feature>